<dbReference type="RefSeq" id="WP_114340488.1">
    <property type="nucleotide sequence ID" value="NZ_QFWQ01000002.1"/>
</dbReference>
<evidence type="ECO:0000256" key="1">
    <source>
        <dbReference type="SAM" id="SignalP"/>
    </source>
</evidence>
<evidence type="ECO:0000313" key="2">
    <source>
        <dbReference type="EMBL" id="RCS31302.1"/>
    </source>
</evidence>
<reference evidence="2 3" key="1">
    <citation type="submission" date="2018-05" db="EMBL/GenBank/DDBJ databases">
        <title>Draft genome sequence of Rhodanobacter denitrificans Yn1 isolated from gold copper mine.</title>
        <authorList>
            <person name="Yang N."/>
            <person name="Mazhar H.S."/>
            <person name="Rensing C."/>
        </authorList>
    </citation>
    <scope>NUCLEOTIDE SEQUENCE [LARGE SCALE GENOMIC DNA]</scope>
    <source>
        <strain evidence="2 3">Yn1</strain>
    </source>
</reference>
<dbReference type="InterPro" id="IPR021457">
    <property type="entry name" value="DUF3108"/>
</dbReference>
<name>A0A368KHB7_9GAMM</name>
<dbReference type="Pfam" id="PF11306">
    <property type="entry name" value="DUF3108"/>
    <property type="match status" value="1"/>
</dbReference>
<sequence>MTIRPLLAPLLGLGLLLGARTAPAATPGAFTATYNVSQGGQPMGVATVTLRAAGNGEWIYGKDVKGTGGLAALLGASVTESSRFRWKGDVPEAISYDYQMQAAVKAKQRHLVADWSKNRVTVDEGKGPRSYPTSPGMVERNTLPLALGLALRDGKRQVALPVAVRQEVQVQHFKVTGKENVKVPAGSFAAQRVDRTDADRGFSAWYAPDRYPLPVKLSQHDGGDMVMELVSYRAD</sequence>
<proteinExistence type="predicted"/>
<evidence type="ECO:0000313" key="3">
    <source>
        <dbReference type="Proteomes" id="UP000252387"/>
    </source>
</evidence>
<feature type="signal peptide" evidence="1">
    <location>
        <begin position="1"/>
        <end position="24"/>
    </location>
</feature>
<dbReference type="OrthoDB" id="6007799at2"/>
<dbReference type="Proteomes" id="UP000252387">
    <property type="component" value="Unassembled WGS sequence"/>
</dbReference>
<protein>
    <submittedName>
        <fullName evidence="2">DUF3108 domain-containing protein</fullName>
    </submittedName>
</protein>
<keyword evidence="1" id="KW-0732">Signal</keyword>
<dbReference type="EMBL" id="QFWQ01000002">
    <property type="protein sequence ID" value="RCS31302.1"/>
    <property type="molecule type" value="Genomic_DNA"/>
</dbReference>
<organism evidence="2 3">
    <name type="scientific">Rhodanobacter denitrificans</name>
    <dbReference type="NCBI Taxonomy" id="666685"/>
    <lineage>
        <taxon>Bacteria</taxon>
        <taxon>Pseudomonadati</taxon>
        <taxon>Pseudomonadota</taxon>
        <taxon>Gammaproteobacteria</taxon>
        <taxon>Lysobacterales</taxon>
        <taxon>Rhodanobacteraceae</taxon>
        <taxon>Rhodanobacter</taxon>
    </lineage>
</organism>
<gene>
    <name evidence="2" type="ORF">DEO45_01080</name>
</gene>
<keyword evidence="3" id="KW-1185">Reference proteome</keyword>
<accession>A0A368KHB7</accession>
<feature type="chain" id="PRO_5016679989" evidence="1">
    <location>
        <begin position="25"/>
        <end position="235"/>
    </location>
</feature>
<comment type="caution">
    <text evidence="2">The sequence shown here is derived from an EMBL/GenBank/DDBJ whole genome shotgun (WGS) entry which is preliminary data.</text>
</comment>
<dbReference type="AlphaFoldDB" id="A0A368KHB7"/>